<dbReference type="PANTHER" id="PTHR33067:SF9">
    <property type="entry name" value="RNA-DIRECTED DNA POLYMERASE"/>
    <property type="match status" value="1"/>
</dbReference>
<dbReference type="Gene3D" id="2.40.70.10">
    <property type="entry name" value="Acid Proteases"/>
    <property type="match status" value="1"/>
</dbReference>
<dbReference type="EMBL" id="BKCJ010002918">
    <property type="protein sequence ID" value="GEU51780.1"/>
    <property type="molecule type" value="Genomic_DNA"/>
</dbReference>
<organism evidence="1">
    <name type="scientific">Tanacetum cinerariifolium</name>
    <name type="common">Dalmatian daisy</name>
    <name type="synonym">Chrysanthemum cinerariifolium</name>
    <dbReference type="NCBI Taxonomy" id="118510"/>
    <lineage>
        <taxon>Eukaryota</taxon>
        <taxon>Viridiplantae</taxon>
        <taxon>Streptophyta</taxon>
        <taxon>Embryophyta</taxon>
        <taxon>Tracheophyta</taxon>
        <taxon>Spermatophyta</taxon>
        <taxon>Magnoliopsida</taxon>
        <taxon>eudicotyledons</taxon>
        <taxon>Gunneridae</taxon>
        <taxon>Pentapetalae</taxon>
        <taxon>asterids</taxon>
        <taxon>campanulids</taxon>
        <taxon>Asterales</taxon>
        <taxon>Asteraceae</taxon>
        <taxon>Asteroideae</taxon>
        <taxon>Anthemideae</taxon>
        <taxon>Anthemidinae</taxon>
        <taxon>Tanacetum</taxon>
    </lineage>
</organism>
<dbReference type="AlphaFoldDB" id="A0A6L2KSQ8"/>
<gene>
    <name evidence="1" type="ORF">Tci_023758</name>
</gene>
<dbReference type="CDD" id="cd00303">
    <property type="entry name" value="retropepsin_like"/>
    <property type="match status" value="1"/>
</dbReference>
<dbReference type="SUPFAM" id="SSF50630">
    <property type="entry name" value="Acid proteases"/>
    <property type="match status" value="1"/>
</dbReference>
<evidence type="ECO:0000313" key="1">
    <source>
        <dbReference type="EMBL" id="GEU51780.1"/>
    </source>
</evidence>
<evidence type="ECO:0008006" key="2">
    <source>
        <dbReference type="Google" id="ProtNLM"/>
    </source>
</evidence>
<sequence>MALADLGASINLMPLSVWKKLSLPDLPPIRMTLELATRSTAYPAGIAEDVFMQIGKFTFPADFVVVDYDVNPRVPLVLGRSFLRMARALVDISMINFIDITCEDRFPKVLKFKKSNYPSSGSTTPLSDSSHGLTPFETSDSLLKDFVDELALLDPFPPSKEDNNFDFEADLREIEYLLNQNPSTESNIKTIDPILEKFTDKPALDYLLPPGDDNDDDDDLFDLKFNNLMNGKSFFVEAQIVESNDSLSQLLDSDSTLLEESSESSEIATLSSSPFENEDKMFKPGILILGRTQILKMNQKIRI</sequence>
<reference evidence="1" key="1">
    <citation type="journal article" date="2019" name="Sci. Rep.">
        <title>Draft genome of Tanacetum cinerariifolium, the natural source of mosquito coil.</title>
        <authorList>
            <person name="Yamashiro T."/>
            <person name="Shiraishi A."/>
            <person name="Satake H."/>
            <person name="Nakayama K."/>
        </authorList>
    </citation>
    <scope>NUCLEOTIDE SEQUENCE</scope>
</reference>
<accession>A0A6L2KSQ8</accession>
<name>A0A6L2KSQ8_TANCI</name>
<proteinExistence type="predicted"/>
<comment type="caution">
    <text evidence="1">The sequence shown here is derived from an EMBL/GenBank/DDBJ whole genome shotgun (WGS) entry which is preliminary data.</text>
</comment>
<dbReference type="PANTHER" id="PTHR33067">
    <property type="entry name" value="RNA-DIRECTED DNA POLYMERASE-RELATED"/>
    <property type="match status" value="1"/>
</dbReference>
<protein>
    <recommendedName>
        <fullName evidence="2">Reverse transcriptase domain-containing protein</fullName>
    </recommendedName>
</protein>
<dbReference type="InterPro" id="IPR021109">
    <property type="entry name" value="Peptidase_aspartic_dom_sf"/>
</dbReference>